<dbReference type="SUPFAM" id="SSF56784">
    <property type="entry name" value="HAD-like"/>
    <property type="match status" value="1"/>
</dbReference>
<dbReference type="EMBL" id="JAFREP010000040">
    <property type="protein sequence ID" value="MBO1322615.1"/>
    <property type="molecule type" value="Genomic_DNA"/>
</dbReference>
<dbReference type="InterPro" id="IPR036412">
    <property type="entry name" value="HAD-like_sf"/>
</dbReference>
<keyword evidence="5" id="KW-1185">Reference proteome</keyword>
<dbReference type="AlphaFoldDB" id="A0A8J7QR15"/>
<keyword evidence="3" id="KW-0460">Magnesium</keyword>
<evidence type="ECO:0000256" key="1">
    <source>
        <dbReference type="ARBA" id="ARBA00001946"/>
    </source>
</evidence>
<accession>A0A8J7QR15</accession>
<comment type="cofactor">
    <cofactor evidence="1">
        <name>Mg(2+)</name>
        <dbReference type="ChEBI" id="CHEBI:18420"/>
    </cofactor>
</comment>
<dbReference type="InterPro" id="IPR051400">
    <property type="entry name" value="HAD-like_hydrolase"/>
</dbReference>
<dbReference type="GO" id="GO:0016787">
    <property type="term" value="F:hydrolase activity"/>
    <property type="evidence" value="ECO:0007669"/>
    <property type="project" value="UniProtKB-KW"/>
</dbReference>
<dbReference type="Pfam" id="PF00702">
    <property type="entry name" value="Hydrolase"/>
    <property type="match status" value="1"/>
</dbReference>
<keyword evidence="2 4" id="KW-0378">Hydrolase</keyword>
<dbReference type="InterPro" id="IPR006439">
    <property type="entry name" value="HAD-SF_hydro_IA"/>
</dbReference>
<dbReference type="Gene3D" id="1.20.120.710">
    <property type="entry name" value="Haloacid dehalogenase hydrolase-like domain"/>
    <property type="match status" value="1"/>
</dbReference>
<dbReference type="GO" id="GO:0044281">
    <property type="term" value="P:small molecule metabolic process"/>
    <property type="evidence" value="ECO:0007669"/>
    <property type="project" value="UniProtKB-ARBA"/>
</dbReference>
<dbReference type="PANTHER" id="PTHR46470">
    <property type="entry name" value="N-ACYLNEURAMINATE-9-PHOSPHATASE"/>
    <property type="match status" value="1"/>
</dbReference>
<dbReference type="SFLD" id="SFLDG01129">
    <property type="entry name" value="C1.5:_HAD__Beta-PGM__Phosphata"/>
    <property type="match status" value="1"/>
</dbReference>
<dbReference type="SFLD" id="SFLDS00003">
    <property type="entry name" value="Haloacid_Dehalogenase"/>
    <property type="match status" value="1"/>
</dbReference>
<dbReference type="Proteomes" id="UP000664417">
    <property type="component" value="Unassembled WGS sequence"/>
</dbReference>
<gene>
    <name evidence="4" type="ORF">J3U88_29345</name>
</gene>
<evidence type="ECO:0000256" key="2">
    <source>
        <dbReference type="ARBA" id="ARBA00022801"/>
    </source>
</evidence>
<protein>
    <submittedName>
        <fullName evidence="4">HAD family hydrolase</fullName>
    </submittedName>
</protein>
<evidence type="ECO:0000313" key="5">
    <source>
        <dbReference type="Proteomes" id="UP000664417"/>
    </source>
</evidence>
<proteinExistence type="predicted"/>
<reference evidence="4" key="1">
    <citation type="submission" date="2021-03" db="EMBL/GenBank/DDBJ databases">
        <authorList>
            <person name="Wang G."/>
        </authorList>
    </citation>
    <scope>NUCLEOTIDE SEQUENCE</scope>
    <source>
        <strain evidence="4">KCTC 12899</strain>
    </source>
</reference>
<dbReference type="RefSeq" id="WP_207862588.1">
    <property type="nucleotide sequence ID" value="NZ_JAFREP010000040.1"/>
</dbReference>
<comment type="caution">
    <text evidence="4">The sequence shown here is derived from an EMBL/GenBank/DDBJ whole genome shotgun (WGS) entry which is preliminary data.</text>
</comment>
<dbReference type="Gene3D" id="3.40.50.1000">
    <property type="entry name" value="HAD superfamily/HAD-like"/>
    <property type="match status" value="1"/>
</dbReference>
<dbReference type="PRINTS" id="PR00413">
    <property type="entry name" value="HADHALOGNASE"/>
</dbReference>
<dbReference type="InterPro" id="IPR023214">
    <property type="entry name" value="HAD_sf"/>
</dbReference>
<dbReference type="NCBIfam" id="TIGR01509">
    <property type="entry name" value="HAD-SF-IA-v3"/>
    <property type="match status" value="1"/>
</dbReference>
<dbReference type="NCBIfam" id="TIGR01549">
    <property type="entry name" value="HAD-SF-IA-v1"/>
    <property type="match status" value="1"/>
</dbReference>
<evidence type="ECO:0000313" key="4">
    <source>
        <dbReference type="EMBL" id="MBO1322615.1"/>
    </source>
</evidence>
<name>A0A8J7QR15_9BACT</name>
<organism evidence="4 5">
    <name type="scientific">Acanthopleuribacter pedis</name>
    <dbReference type="NCBI Taxonomy" id="442870"/>
    <lineage>
        <taxon>Bacteria</taxon>
        <taxon>Pseudomonadati</taxon>
        <taxon>Acidobacteriota</taxon>
        <taxon>Holophagae</taxon>
        <taxon>Acanthopleuribacterales</taxon>
        <taxon>Acanthopleuribacteraceae</taxon>
        <taxon>Acanthopleuribacter</taxon>
    </lineage>
</organism>
<evidence type="ECO:0000256" key="3">
    <source>
        <dbReference type="ARBA" id="ARBA00022842"/>
    </source>
</evidence>
<sequence>MTRPTAIQALCFDLDNTLVDRNGVWSRFHREWLAEQPRVPAAARTALFRQLMDLDGFGLGSRDDQDCFLAAHWDFSAADIAAKHRQWVVAIPRLFPRDPARCDLLHRLAARFPLALVNNGGSQTQRAKLAASGLGSCFAADGLFLSAECGAAKPEPAIFRAALAWLGIPAENTLFIGDDPQRDILGAAALGMKTCWLANPHLDPVTADWTIDSIFDLEPLLYA</sequence>